<dbReference type="AlphaFoldDB" id="A0A2A6FNF9"/>
<evidence type="ECO:0000256" key="4">
    <source>
        <dbReference type="ARBA" id="ARBA00022679"/>
    </source>
</evidence>
<feature type="transmembrane region" description="Helical" evidence="8">
    <location>
        <begin position="383"/>
        <end position="402"/>
    </location>
</feature>
<evidence type="ECO:0000256" key="6">
    <source>
        <dbReference type="ARBA" id="ARBA00022989"/>
    </source>
</evidence>
<keyword evidence="5 8" id="KW-0812">Transmembrane</keyword>
<evidence type="ECO:0000313" key="11">
    <source>
        <dbReference type="Proteomes" id="UP000219994"/>
    </source>
</evidence>
<feature type="transmembrane region" description="Helical" evidence="8">
    <location>
        <begin position="172"/>
        <end position="193"/>
    </location>
</feature>
<dbReference type="Pfam" id="PF13231">
    <property type="entry name" value="PMT_2"/>
    <property type="match status" value="1"/>
</dbReference>
<dbReference type="EMBL" id="NAEP01000059">
    <property type="protein sequence ID" value="PDQ34227.1"/>
    <property type="molecule type" value="Genomic_DNA"/>
</dbReference>
<reference evidence="11" key="1">
    <citation type="submission" date="2017-03" db="EMBL/GenBank/DDBJ databases">
        <authorList>
            <person name="Lund M.B."/>
        </authorList>
    </citation>
    <scope>NUCLEOTIDE SEQUENCE [LARGE SCALE GENOMIC DNA]</scope>
</reference>
<evidence type="ECO:0000313" key="10">
    <source>
        <dbReference type="EMBL" id="PDQ34227.1"/>
    </source>
</evidence>
<name>A0A2A6FNF9_9MICO</name>
<gene>
    <name evidence="10" type="ORF">B5766_12335</name>
</gene>
<sequence>MGAQFSPVEWSISVAHVETRLPVGTRELLESPASGVASASVPVGTRELLESPASGVALPRVPVGTRELLGQVNAAQLVLVLCVFTWGAYQCFWNLAAANIGPDEPVYLKAGLEYIRGDFSYNREHPPTVKFLLGIAQLLLGEGQIAGRVLTALAAYSVGVILWFWLRREIGWAGAITAAGFWLILPHGFYGNVRLDRITLLEPFMVLFVVAAMASAWRWWRTGSLWYAAAAGLLFALSVTSKVTAIVMIPVFILLMVIRRPWKKSVCAAVLFMIIGCAAAVALYAPMDIQSALTYMVDYQSAHNGNGHLVSIAGMVTRYPPWWANLWFLAAGMGAIALIVVGGLTTVSLLSRYRVLTAYLAVALGLLVVFYLVISRVALPHYYYAWVWLLCALAGVGVSVLLTGRNGATTLVNRRRKSIQTLTLVAVILFSLISGITASVRVWNERPAGAALVSARLADAGLSKGLIYVEGLAGWEFVPYLGSRITSSLQDASLVGIIIGLGPTDSVPPSPEFVRALINNPDIFEAVKIDRICLFIIRDKTRALTLLARVHN</sequence>
<dbReference type="InterPro" id="IPR050297">
    <property type="entry name" value="LipidA_mod_glycosyltrf_83"/>
</dbReference>
<organism evidence="10 11">
    <name type="scientific">Candidatus Lumbricidiphila eiseniae</name>
    <dbReference type="NCBI Taxonomy" id="1969409"/>
    <lineage>
        <taxon>Bacteria</taxon>
        <taxon>Bacillati</taxon>
        <taxon>Actinomycetota</taxon>
        <taxon>Actinomycetes</taxon>
        <taxon>Micrococcales</taxon>
        <taxon>Microbacteriaceae</taxon>
        <taxon>Candidatus Lumbricidiphila</taxon>
    </lineage>
</organism>
<protein>
    <recommendedName>
        <fullName evidence="9">Glycosyltransferase RgtA/B/C/D-like domain-containing protein</fullName>
    </recommendedName>
</protein>
<evidence type="ECO:0000256" key="5">
    <source>
        <dbReference type="ARBA" id="ARBA00022692"/>
    </source>
</evidence>
<accession>A0A2A6FNF9</accession>
<keyword evidence="3" id="KW-0328">Glycosyltransferase</keyword>
<feature type="transmembrane region" description="Helical" evidence="8">
    <location>
        <begin position="422"/>
        <end position="443"/>
    </location>
</feature>
<keyword evidence="4" id="KW-0808">Transferase</keyword>
<dbReference type="GO" id="GO:0009103">
    <property type="term" value="P:lipopolysaccharide biosynthetic process"/>
    <property type="evidence" value="ECO:0007669"/>
    <property type="project" value="UniProtKB-ARBA"/>
</dbReference>
<feature type="transmembrane region" description="Helical" evidence="8">
    <location>
        <begin position="200"/>
        <end position="220"/>
    </location>
</feature>
<evidence type="ECO:0000256" key="3">
    <source>
        <dbReference type="ARBA" id="ARBA00022676"/>
    </source>
</evidence>
<dbReference type="GO" id="GO:0016763">
    <property type="term" value="F:pentosyltransferase activity"/>
    <property type="evidence" value="ECO:0007669"/>
    <property type="project" value="TreeGrafter"/>
</dbReference>
<feature type="transmembrane region" description="Helical" evidence="8">
    <location>
        <begin position="357"/>
        <end position="377"/>
    </location>
</feature>
<evidence type="ECO:0000256" key="7">
    <source>
        <dbReference type="ARBA" id="ARBA00023136"/>
    </source>
</evidence>
<evidence type="ECO:0000256" key="8">
    <source>
        <dbReference type="SAM" id="Phobius"/>
    </source>
</evidence>
<dbReference type="PANTHER" id="PTHR33908:SF11">
    <property type="entry name" value="MEMBRANE PROTEIN"/>
    <property type="match status" value="1"/>
</dbReference>
<keyword evidence="2" id="KW-1003">Cell membrane</keyword>
<feature type="transmembrane region" description="Helical" evidence="8">
    <location>
        <begin position="266"/>
        <end position="287"/>
    </location>
</feature>
<comment type="caution">
    <text evidence="10">The sequence shown here is derived from an EMBL/GenBank/DDBJ whole genome shotgun (WGS) entry which is preliminary data.</text>
</comment>
<feature type="domain" description="Glycosyltransferase RgtA/B/C/D-like" evidence="9">
    <location>
        <begin position="125"/>
        <end position="276"/>
    </location>
</feature>
<comment type="subcellular location">
    <subcellularLocation>
        <location evidence="1">Cell membrane</location>
        <topology evidence="1">Multi-pass membrane protein</topology>
    </subcellularLocation>
</comment>
<keyword evidence="6 8" id="KW-1133">Transmembrane helix</keyword>
<feature type="transmembrane region" description="Helical" evidence="8">
    <location>
        <begin position="226"/>
        <end position="254"/>
    </location>
</feature>
<evidence type="ECO:0000259" key="9">
    <source>
        <dbReference type="Pfam" id="PF13231"/>
    </source>
</evidence>
<dbReference type="InterPro" id="IPR038731">
    <property type="entry name" value="RgtA/B/C-like"/>
</dbReference>
<evidence type="ECO:0000256" key="2">
    <source>
        <dbReference type="ARBA" id="ARBA00022475"/>
    </source>
</evidence>
<feature type="transmembrane region" description="Helical" evidence="8">
    <location>
        <begin position="326"/>
        <end position="350"/>
    </location>
</feature>
<keyword evidence="7 8" id="KW-0472">Membrane</keyword>
<dbReference type="PANTHER" id="PTHR33908">
    <property type="entry name" value="MANNOSYLTRANSFERASE YKCB-RELATED"/>
    <property type="match status" value="1"/>
</dbReference>
<dbReference type="Proteomes" id="UP000219994">
    <property type="component" value="Unassembled WGS sequence"/>
</dbReference>
<feature type="transmembrane region" description="Helical" evidence="8">
    <location>
        <begin position="145"/>
        <end position="166"/>
    </location>
</feature>
<proteinExistence type="predicted"/>
<evidence type="ECO:0000256" key="1">
    <source>
        <dbReference type="ARBA" id="ARBA00004651"/>
    </source>
</evidence>
<dbReference type="GO" id="GO:0005886">
    <property type="term" value="C:plasma membrane"/>
    <property type="evidence" value="ECO:0007669"/>
    <property type="project" value="UniProtKB-SubCell"/>
</dbReference>